<protein>
    <submittedName>
        <fullName evidence="2">Putative transcriptional regulator</fullName>
    </submittedName>
</protein>
<accession>A8MKL3</accession>
<name>A8MKL3_ALKOO</name>
<dbReference type="STRING" id="350688.Clos_2814"/>
<dbReference type="RefSeq" id="WP_012160652.1">
    <property type="nucleotide sequence ID" value="NC_009922.1"/>
</dbReference>
<dbReference type="InterPro" id="IPR038475">
    <property type="entry name" value="RecG_C_sf"/>
</dbReference>
<dbReference type="Pfam" id="PF13749">
    <property type="entry name" value="HATPase_c_4"/>
    <property type="match status" value="1"/>
</dbReference>
<dbReference type="InterPro" id="IPR007421">
    <property type="entry name" value="Schlafen_AlbA_2_dom"/>
</dbReference>
<dbReference type="PANTHER" id="PTHR30595:SF6">
    <property type="entry name" value="SCHLAFEN ALBA-2 DOMAIN-CONTAINING PROTEIN"/>
    <property type="match status" value="1"/>
</dbReference>
<dbReference type="eggNOG" id="COG2865">
    <property type="taxonomic scope" value="Bacteria"/>
</dbReference>
<dbReference type="Proteomes" id="UP000000269">
    <property type="component" value="Chromosome"/>
</dbReference>
<dbReference type="KEGG" id="aoe:Clos_2814"/>
<sequence>MTYIKSETVEFKSKFTPEIKNEIVAFANSKGGKIFIGINDLGEVEGVENPYKICEQLSAFLHVAIKPDITMLTSLKITKINDMQIIQIDIMRGIDRPYYLTEKGLHPSGVYIRLDNLSVQATNTMIKDMIKETYGACYESTRSLNQELNFTYMQAQLKNLAIPFTTMEQKNLGILGENHLYTNLGLLVSDQCPFTIKVSVFDEKDKGALKATKEFSGSILKQLVDCLEYVQLNNHMNIHYQGITRVEKNDYAPSIIRENLLNAIIHRDYSMNSSILIHIFADRMEFISAGGLVHDLSLEDILLGISQSRNEKLCKLFYKLKMIEFCGTGIGKTKVEYMDSGLKPIFNATSNGFKVILPNKNTAQKSTLSSLLSHEEELEDHILKEIHRLGSVTRSYIQNKFHLKPTKCGMIFRDLESRNLIQRYGRGKNTVYRSKG</sequence>
<dbReference type="Pfam" id="PF04326">
    <property type="entry name" value="SLFN_AlbA_2"/>
    <property type="match status" value="1"/>
</dbReference>
<evidence type="ECO:0000313" key="2">
    <source>
        <dbReference type="EMBL" id="ABW20345.1"/>
    </source>
</evidence>
<dbReference type="AlphaFoldDB" id="A8MKL3"/>
<proteinExistence type="predicted"/>
<dbReference type="PANTHER" id="PTHR30595">
    <property type="entry name" value="GLPR-RELATED TRANSCRIPTIONAL REPRESSOR"/>
    <property type="match status" value="1"/>
</dbReference>
<gene>
    <name evidence="2" type="ordered locus">Clos_2814</name>
</gene>
<dbReference type="InterPro" id="IPR038461">
    <property type="entry name" value="Schlafen_AlbA_2_dom_sf"/>
</dbReference>
<dbReference type="HOGENOM" id="CLU_024970_6_1_9"/>
<dbReference type="Gene3D" id="3.30.565.60">
    <property type="match status" value="1"/>
</dbReference>
<dbReference type="OrthoDB" id="34589at2"/>
<feature type="domain" description="Schlafen AlbA-2" evidence="1">
    <location>
        <begin position="6"/>
        <end position="121"/>
    </location>
</feature>
<dbReference type="Gene3D" id="3.30.950.30">
    <property type="entry name" value="Schlafen, AAA domain"/>
    <property type="match status" value="1"/>
</dbReference>
<evidence type="ECO:0000259" key="1">
    <source>
        <dbReference type="Pfam" id="PF04326"/>
    </source>
</evidence>
<organism evidence="2 3">
    <name type="scientific">Alkaliphilus oremlandii (strain OhILAs)</name>
    <name type="common">Clostridium oremlandii (strain OhILAs)</name>
    <dbReference type="NCBI Taxonomy" id="350688"/>
    <lineage>
        <taxon>Bacteria</taxon>
        <taxon>Bacillati</taxon>
        <taxon>Bacillota</taxon>
        <taxon>Clostridia</taxon>
        <taxon>Peptostreptococcales</taxon>
        <taxon>Natronincolaceae</taxon>
        <taxon>Alkaliphilus</taxon>
    </lineage>
</organism>
<evidence type="ECO:0000313" key="3">
    <source>
        <dbReference type="Proteomes" id="UP000000269"/>
    </source>
</evidence>
<dbReference type="EMBL" id="CP000853">
    <property type="protein sequence ID" value="ABW20345.1"/>
    <property type="molecule type" value="Genomic_DNA"/>
</dbReference>
<reference evidence="3" key="1">
    <citation type="submission" date="2007-10" db="EMBL/GenBank/DDBJ databases">
        <title>Complete genome of Alkaliphilus oremlandii OhILAs.</title>
        <authorList>
            <person name="Copeland A."/>
            <person name="Lucas S."/>
            <person name="Lapidus A."/>
            <person name="Barry K."/>
            <person name="Detter J.C."/>
            <person name="Glavina del Rio T."/>
            <person name="Hammon N."/>
            <person name="Israni S."/>
            <person name="Dalin E."/>
            <person name="Tice H."/>
            <person name="Pitluck S."/>
            <person name="Chain P."/>
            <person name="Malfatti S."/>
            <person name="Shin M."/>
            <person name="Vergez L."/>
            <person name="Schmutz J."/>
            <person name="Larimer F."/>
            <person name="Land M."/>
            <person name="Hauser L."/>
            <person name="Kyrpides N."/>
            <person name="Mikhailova N."/>
            <person name="Stolz J.F."/>
            <person name="Dawson A."/>
            <person name="Fisher E."/>
            <person name="Crable B."/>
            <person name="Perera E."/>
            <person name="Lisak J."/>
            <person name="Ranganathan M."/>
            <person name="Basu P."/>
            <person name="Richardson P."/>
        </authorList>
    </citation>
    <scope>NUCLEOTIDE SEQUENCE [LARGE SCALE GENOMIC DNA]</scope>
    <source>
        <strain evidence="3">OhILAs</strain>
    </source>
</reference>
<keyword evidence="3" id="KW-1185">Reference proteome</keyword>